<evidence type="ECO:0000313" key="2">
    <source>
        <dbReference type="EMBL" id="SON55599.1"/>
    </source>
</evidence>
<gene>
    <name evidence="2" type="ORF">HDIA_2058</name>
</gene>
<accession>A0A2C9D608</accession>
<dbReference type="InterPro" id="IPR007498">
    <property type="entry name" value="PqiA-like"/>
</dbReference>
<reference evidence="3" key="1">
    <citation type="submission" date="2017-09" db="EMBL/GenBank/DDBJ databases">
        <title>Genome sequence of Nannocystis excedens DSM 71.</title>
        <authorList>
            <person name="Blom J."/>
        </authorList>
    </citation>
    <scope>NUCLEOTIDE SEQUENCE [LARGE SCALE GENOMIC DNA]</scope>
    <source>
        <strain evidence="3">type strain: E19</strain>
    </source>
</reference>
<dbReference type="EMBL" id="LT960614">
    <property type="protein sequence ID" value="SON55599.1"/>
    <property type="molecule type" value="Genomic_DNA"/>
</dbReference>
<keyword evidence="1" id="KW-0472">Membrane</keyword>
<organism evidence="2 3">
    <name type="scientific">Hartmannibacter diazotrophicus</name>
    <dbReference type="NCBI Taxonomy" id="1482074"/>
    <lineage>
        <taxon>Bacteria</taxon>
        <taxon>Pseudomonadati</taxon>
        <taxon>Pseudomonadota</taxon>
        <taxon>Alphaproteobacteria</taxon>
        <taxon>Hyphomicrobiales</taxon>
        <taxon>Pleomorphomonadaceae</taxon>
        <taxon>Hartmannibacter</taxon>
    </lineage>
</organism>
<dbReference type="Pfam" id="PF04403">
    <property type="entry name" value="PqiA"/>
    <property type="match status" value="1"/>
</dbReference>
<dbReference type="AlphaFoldDB" id="A0A2C9D608"/>
<dbReference type="KEGG" id="hdi:HDIA_2058"/>
<feature type="transmembrane region" description="Helical" evidence="1">
    <location>
        <begin position="123"/>
        <end position="140"/>
    </location>
</feature>
<keyword evidence="1" id="KW-1133">Transmembrane helix</keyword>
<evidence type="ECO:0000313" key="3">
    <source>
        <dbReference type="Proteomes" id="UP000223606"/>
    </source>
</evidence>
<dbReference type="Proteomes" id="UP000223606">
    <property type="component" value="Chromosome 1"/>
</dbReference>
<evidence type="ECO:0000256" key="1">
    <source>
        <dbReference type="SAM" id="Phobius"/>
    </source>
</evidence>
<feature type="transmembrane region" description="Helical" evidence="1">
    <location>
        <begin position="99"/>
        <end position="117"/>
    </location>
</feature>
<name>A0A2C9D608_9HYPH</name>
<feature type="transmembrane region" description="Helical" evidence="1">
    <location>
        <begin position="53"/>
        <end position="78"/>
    </location>
</feature>
<sequence>MQVLFALLLLVSALTFPLGATLPLLTVDRLYFFEEAPSLVAILLQLWTDGDRLLAFVVCLASLVFPLMKLTALFLGGFGAATSIVRHLHALGRWSMMDVLIVALVIFAAKTSGFATAVTQPGLWFYLASALSAALASLVLEKVRAVSK</sequence>
<proteinExistence type="predicted"/>
<protein>
    <submittedName>
        <fullName evidence="2">Integral membrane protein, PqiA family</fullName>
    </submittedName>
</protein>
<dbReference type="RefSeq" id="WP_245884229.1">
    <property type="nucleotide sequence ID" value="NZ_LT960614.1"/>
</dbReference>
<keyword evidence="1" id="KW-0812">Transmembrane</keyword>
<keyword evidence="3" id="KW-1185">Reference proteome</keyword>